<protein>
    <submittedName>
        <fullName evidence="1">2521_t:CDS:1</fullName>
    </submittedName>
</protein>
<proteinExistence type="predicted"/>
<dbReference type="AlphaFoldDB" id="A0A9N8VST6"/>
<dbReference type="EMBL" id="CAJVPK010000145">
    <property type="protein sequence ID" value="CAG8459384.1"/>
    <property type="molecule type" value="Genomic_DNA"/>
</dbReference>
<name>A0A9N8VST6_9GLOM</name>
<organism evidence="1 2">
    <name type="scientific">Diversispora eburnea</name>
    <dbReference type="NCBI Taxonomy" id="1213867"/>
    <lineage>
        <taxon>Eukaryota</taxon>
        <taxon>Fungi</taxon>
        <taxon>Fungi incertae sedis</taxon>
        <taxon>Mucoromycota</taxon>
        <taxon>Glomeromycotina</taxon>
        <taxon>Glomeromycetes</taxon>
        <taxon>Diversisporales</taxon>
        <taxon>Diversisporaceae</taxon>
        <taxon>Diversispora</taxon>
    </lineage>
</organism>
<evidence type="ECO:0000313" key="2">
    <source>
        <dbReference type="Proteomes" id="UP000789706"/>
    </source>
</evidence>
<dbReference type="OrthoDB" id="10332649at2759"/>
<dbReference type="InterPro" id="IPR036910">
    <property type="entry name" value="HMG_box_dom_sf"/>
</dbReference>
<accession>A0A9N8VST6</accession>
<keyword evidence="2" id="KW-1185">Reference proteome</keyword>
<gene>
    <name evidence="1" type="ORF">DEBURN_LOCUS2595</name>
</gene>
<evidence type="ECO:0000313" key="1">
    <source>
        <dbReference type="EMBL" id="CAG8459384.1"/>
    </source>
</evidence>
<dbReference type="Gene3D" id="1.10.30.10">
    <property type="entry name" value="High mobility group box domain"/>
    <property type="match status" value="1"/>
</dbReference>
<reference evidence="1" key="1">
    <citation type="submission" date="2021-06" db="EMBL/GenBank/DDBJ databases">
        <authorList>
            <person name="Kallberg Y."/>
            <person name="Tangrot J."/>
            <person name="Rosling A."/>
        </authorList>
    </citation>
    <scope>NUCLEOTIDE SEQUENCE</scope>
    <source>
        <strain evidence="1">AZ414A</strain>
    </source>
</reference>
<sequence>MNEQTRSSLVFINSNDSNLKMKNHVVNDVQKQLSQLPFPPTIKPSELISFAEGSSIPARAPNAFIIYRKLFIQNSKNNGYTFPMTVISTMASKCWKLEPDNVKKEYKRIARETFIYRKKICPKPKRERKRKTWLIVSVDQINKNRTKSKKKSKPSPVNSISTSSFVNLEKEQSIPSNIATTTTTTAEYIQQQSQHSTSPTESRFESLIQDLGLFKERTDIFDSRNESSNNSFGSNLEFNFFPIQNENLNNLSNENQSGIDIYDSRNLNTPYFNN</sequence>
<dbReference type="Proteomes" id="UP000789706">
    <property type="component" value="Unassembled WGS sequence"/>
</dbReference>
<comment type="caution">
    <text evidence="1">The sequence shown here is derived from an EMBL/GenBank/DDBJ whole genome shotgun (WGS) entry which is preliminary data.</text>
</comment>
<dbReference type="SUPFAM" id="SSF47095">
    <property type="entry name" value="HMG-box"/>
    <property type="match status" value="1"/>
</dbReference>